<evidence type="ECO:0008006" key="3">
    <source>
        <dbReference type="Google" id="ProtNLM"/>
    </source>
</evidence>
<reference evidence="1 2" key="1">
    <citation type="submission" date="2016-05" db="EMBL/GenBank/DDBJ databases">
        <title>Compelete Genome Sequence of Bacteriochlorophyll-Synthesizing Bacterium Porphyrobacter neustonensis DSM 9434.</title>
        <authorList>
            <person name="Shi X.-L."/>
            <person name="Wu Y.-H."/>
            <person name="Cheng H."/>
            <person name="Xu L."/>
            <person name="Zhang X.-Q."/>
            <person name="Wang C.-S."/>
            <person name="Xu X.-W."/>
        </authorList>
    </citation>
    <scope>NUCLEOTIDE SEQUENCE [LARGE SCALE GENOMIC DNA]</scope>
    <source>
        <strain evidence="1 2">DSM 9434</strain>
    </source>
</reference>
<proteinExistence type="predicted"/>
<evidence type="ECO:0000313" key="2">
    <source>
        <dbReference type="Proteomes" id="UP000078263"/>
    </source>
</evidence>
<name>A0A192D481_9SPHN</name>
<sequence length="253" mass="27565">MKQLHHDFWNFRGSFKTAKVIEIGTHMSLLRRANGRFLVLDSYGLADDDLAQLLALTGGGAQVDAVINLHPFHTIHCTALSDALPQARMIGTARHHTEVPEIAWDPALIEHASTQADFAEDLEFSIPAGVDFISADEKVHVGSVIARHRASGIVHVDDTINVWMAPGILSAVLPEPKLGFHPMLPKALEKRAGAADDYARWARDLARDWAGTPIVCAAHSAVRELPPGGFATEILAALDKVEDTLADHRKEYG</sequence>
<dbReference type="EMBL" id="CP016033">
    <property type="protein sequence ID" value="ANK12925.1"/>
    <property type="molecule type" value="Genomic_DNA"/>
</dbReference>
<gene>
    <name evidence="1" type="ORF">A9D12_08175</name>
</gene>
<dbReference type="STRING" id="1112.A9D12_08175"/>
<keyword evidence="2" id="KW-1185">Reference proteome</keyword>
<protein>
    <recommendedName>
        <fullName evidence="3">Metallo-beta-lactamase domain-containing protein</fullName>
    </recommendedName>
</protein>
<dbReference type="AlphaFoldDB" id="A0A192D481"/>
<dbReference type="Proteomes" id="UP000078263">
    <property type="component" value="Chromosome"/>
</dbReference>
<accession>A0A192D481</accession>
<organism evidence="1 2">
    <name type="scientific">Erythrobacter neustonensis</name>
    <dbReference type="NCBI Taxonomy" id="1112"/>
    <lineage>
        <taxon>Bacteria</taxon>
        <taxon>Pseudomonadati</taxon>
        <taxon>Pseudomonadota</taxon>
        <taxon>Alphaproteobacteria</taxon>
        <taxon>Sphingomonadales</taxon>
        <taxon>Erythrobacteraceae</taxon>
        <taxon>Erythrobacter/Porphyrobacter group</taxon>
        <taxon>Erythrobacter</taxon>
    </lineage>
</organism>
<dbReference type="KEGG" id="pns:A9D12_08175"/>
<dbReference type="RefSeq" id="WP_068350835.1">
    <property type="nucleotide sequence ID" value="NZ_CP016033.1"/>
</dbReference>
<evidence type="ECO:0000313" key="1">
    <source>
        <dbReference type="EMBL" id="ANK12925.1"/>
    </source>
</evidence>
<dbReference type="OrthoDB" id="7402742at2"/>